<feature type="transmembrane region" description="Helical" evidence="1">
    <location>
        <begin position="549"/>
        <end position="570"/>
    </location>
</feature>
<keyword evidence="1" id="KW-0812">Transmembrane</keyword>
<evidence type="ECO:0000259" key="2">
    <source>
        <dbReference type="PROSITE" id="PS50835"/>
    </source>
</evidence>
<evidence type="ECO:0000313" key="4">
    <source>
        <dbReference type="Proteomes" id="UP001159405"/>
    </source>
</evidence>
<keyword evidence="1" id="KW-0472">Membrane</keyword>
<evidence type="ECO:0000313" key="3">
    <source>
        <dbReference type="EMBL" id="CAH3187727.1"/>
    </source>
</evidence>
<gene>
    <name evidence="3" type="ORF">PLOB_00038185</name>
</gene>
<dbReference type="InterPro" id="IPR038885">
    <property type="entry name" value="PLB1"/>
</dbReference>
<proteinExistence type="predicted"/>
<dbReference type="PANTHER" id="PTHR21325">
    <property type="entry name" value="PHOSPHOLIPASE B, PLB1"/>
    <property type="match status" value="1"/>
</dbReference>
<name>A0ABN8S7L6_9CNID</name>
<comment type="caution">
    <text evidence="3">The sequence shown here is derived from an EMBL/GenBank/DDBJ whole genome shotgun (WGS) entry which is preliminary data.</text>
</comment>
<dbReference type="InterPro" id="IPR036514">
    <property type="entry name" value="SGNH_hydro_sf"/>
</dbReference>
<protein>
    <recommendedName>
        <fullName evidence="2">Ig-like domain-containing protein</fullName>
    </recommendedName>
</protein>
<sequence>MATVIIAAWKLTLFCFSLFLQAFVTGLSSLAINASSVEVGYLWENPRLENVHTSEVVMDIERSGSILRLICDITPPLPQDGEHWDKRDEIVRWYKTAPKAEPVKSVRYWSNDMSKTAISFSNVTLDTLGTYSCIYGDISASIDVLVENVEAAKALKTPENLKELKSYVLYMKDKSGISGWTKQQQLLQPTGTTEYCSPLPRRFKQSPSSVHQLQVSDIKVIATMGDAFTVGLGAQALSLNGFFTDFKGISWSIGGEGYLNQSTTLPNIIRQFNPLLKGASVTSPSMDNIPYNDDLNVAFVGASARDLENQAKDLVSRLKNMKNIDYENDWKLLTMWIGTEDLCQVCSDMDKLGPRSFIKYVMRTLNYLKEEVPHLFVNLVPPMDVSLLYELHGGSTKSCEIMGWNSCQCLKKDGDERAKISQAVKNYKHLLMELVSSGLYDTQNNFAVVIQPALQLPPKTKDGKLLEEFFGLDCLHFSAQGHAAAALALWRNMLEPFGSKTKGWADQEKLKCPTKESPYLFTKTNSNTVISELISDDDQDSATDDFPPAAAVALAVCLTAVVVIVVVFVWRTRKSRPRPEARKHLYAPGPHKPRI</sequence>
<keyword evidence="4" id="KW-1185">Reference proteome</keyword>
<accession>A0ABN8S7L6</accession>
<feature type="domain" description="Ig-like" evidence="2">
    <location>
        <begin position="46"/>
        <end position="143"/>
    </location>
</feature>
<dbReference type="Gene3D" id="3.40.50.1110">
    <property type="entry name" value="SGNH hydrolase"/>
    <property type="match status" value="1"/>
</dbReference>
<dbReference type="InterPro" id="IPR001087">
    <property type="entry name" value="GDSL"/>
</dbReference>
<dbReference type="InterPro" id="IPR007110">
    <property type="entry name" value="Ig-like_dom"/>
</dbReference>
<evidence type="ECO:0000256" key="1">
    <source>
        <dbReference type="SAM" id="Phobius"/>
    </source>
</evidence>
<dbReference type="CDD" id="cd01824">
    <property type="entry name" value="Phospholipase_B_like"/>
    <property type="match status" value="1"/>
</dbReference>
<dbReference type="InterPro" id="IPR035547">
    <property type="entry name" value="Phospholipase_B"/>
</dbReference>
<dbReference type="PROSITE" id="PS50835">
    <property type="entry name" value="IG_LIKE"/>
    <property type="match status" value="1"/>
</dbReference>
<reference evidence="3 4" key="1">
    <citation type="submission" date="2022-05" db="EMBL/GenBank/DDBJ databases">
        <authorList>
            <consortium name="Genoscope - CEA"/>
            <person name="William W."/>
        </authorList>
    </citation>
    <scope>NUCLEOTIDE SEQUENCE [LARGE SCALE GENOMIC DNA]</scope>
</reference>
<dbReference type="EMBL" id="CALNXK010000564">
    <property type="protein sequence ID" value="CAH3187727.1"/>
    <property type="molecule type" value="Genomic_DNA"/>
</dbReference>
<dbReference type="Pfam" id="PF00657">
    <property type="entry name" value="Lipase_GDSL"/>
    <property type="match status" value="1"/>
</dbReference>
<keyword evidence="1" id="KW-1133">Transmembrane helix</keyword>
<organism evidence="3 4">
    <name type="scientific">Porites lobata</name>
    <dbReference type="NCBI Taxonomy" id="104759"/>
    <lineage>
        <taxon>Eukaryota</taxon>
        <taxon>Metazoa</taxon>
        <taxon>Cnidaria</taxon>
        <taxon>Anthozoa</taxon>
        <taxon>Hexacorallia</taxon>
        <taxon>Scleractinia</taxon>
        <taxon>Fungiina</taxon>
        <taxon>Poritidae</taxon>
        <taxon>Porites</taxon>
    </lineage>
</organism>
<dbReference type="SUPFAM" id="SSF52266">
    <property type="entry name" value="SGNH hydrolase"/>
    <property type="match status" value="1"/>
</dbReference>
<dbReference type="PANTHER" id="PTHR21325:SF31">
    <property type="entry name" value="GH22081P-RELATED"/>
    <property type="match status" value="1"/>
</dbReference>
<dbReference type="Proteomes" id="UP001159405">
    <property type="component" value="Unassembled WGS sequence"/>
</dbReference>